<dbReference type="EMBL" id="FNOP01000011">
    <property type="protein sequence ID" value="SDX04603.1"/>
    <property type="molecule type" value="Genomic_DNA"/>
</dbReference>
<reference evidence="1 2" key="1">
    <citation type="submission" date="2016-10" db="EMBL/GenBank/DDBJ databases">
        <authorList>
            <person name="Varghese N."/>
            <person name="Submissions S."/>
        </authorList>
    </citation>
    <scope>NUCLEOTIDE SEQUENCE [LARGE SCALE GENOMIC DNA]</scope>
    <source>
        <strain evidence="1 2">WCC6</strain>
    </source>
</reference>
<dbReference type="RefSeq" id="WP_012938177.1">
    <property type="nucleotide sequence ID" value="NZ_CATYPC010000001.1"/>
</dbReference>
<gene>
    <name evidence="1" type="ORF">SAMN05216495_11146</name>
</gene>
<sequence length="308" mass="35774">MIINTGMRTDIPAFYTPWFLNRLREGFVLVRNPYRPEQVTRYRLSPEVVDLIGFCTKNPAPMLDYMELLEPYGQYWFVTITPYGRDVEPGVPPVDQVLESFRKLSRMVGVRRIGWRYDPIFLSDRYTLEFHEKAFAYMVRALAGYTRICVISFIDLYPKVMRNFPEAVPVVREERIALGQYMIRTAREAGMTVRPCGEGRELEPFGADCRGCMTLEILENALGEKLRAPKLRGARKECSCHITCDIGAYDTCGHFCRYCYANTSREAVIRNRKQHDPASPFLIGHSQPGDQVHEARQESWKEWERSLF</sequence>
<dbReference type="AlphaFoldDB" id="A0A1H2YHA4"/>
<protein>
    <recommendedName>
        <fullName evidence="3">DUF1848 domain-containing protein</fullName>
    </recommendedName>
</protein>
<dbReference type="InterPro" id="IPR014998">
    <property type="entry name" value="DUF1848"/>
</dbReference>
<proteinExistence type="predicted"/>
<organism evidence="1 2">
    <name type="scientific">Acidaminococcus fermentans</name>
    <dbReference type="NCBI Taxonomy" id="905"/>
    <lineage>
        <taxon>Bacteria</taxon>
        <taxon>Bacillati</taxon>
        <taxon>Bacillota</taxon>
        <taxon>Negativicutes</taxon>
        <taxon>Acidaminococcales</taxon>
        <taxon>Acidaminococcaceae</taxon>
        <taxon>Acidaminococcus</taxon>
    </lineage>
</organism>
<comment type="caution">
    <text evidence="1">The sequence shown here is derived from an EMBL/GenBank/DDBJ whole genome shotgun (WGS) entry which is preliminary data.</text>
</comment>
<dbReference type="GeneID" id="78334555"/>
<evidence type="ECO:0008006" key="3">
    <source>
        <dbReference type="Google" id="ProtNLM"/>
    </source>
</evidence>
<name>A0A1H2YHA4_ACIFE</name>
<dbReference type="Proteomes" id="UP000182379">
    <property type="component" value="Unassembled WGS sequence"/>
</dbReference>
<evidence type="ECO:0000313" key="1">
    <source>
        <dbReference type="EMBL" id="SDX04603.1"/>
    </source>
</evidence>
<dbReference type="Pfam" id="PF08902">
    <property type="entry name" value="DUF1848"/>
    <property type="match status" value="1"/>
</dbReference>
<dbReference type="OMA" id="YCYANFS"/>
<evidence type="ECO:0000313" key="2">
    <source>
        <dbReference type="Proteomes" id="UP000182379"/>
    </source>
</evidence>
<accession>A0A1H2YHA4</accession>